<dbReference type="SUPFAM" id="SSF52540">
    <property type="entry name" value="P-loop containing nucleoside triphosphate hydrolases"/>
    <property type="match status" value="1"/>
</dbReference>
<gene>
    <name evidence="2" type="ORF">BC748_2104</name>
</gene>
<reference evidence="2 3" key="1">
    <citation type="submission" date="2019-03" db="EMBL/GenBank/DDBJ databases">
        <title>Genomic Encyclopedia of Archaeal and Bacterial Type Strains, Phase II (KMG-II): from individual species to whole genera.</title>
        <authorList>
            <person name="Goeker M."/>
        </authorList>
    </citation>
    <scope>NUCLEOTIDE SEQUENCE [LARGE SCALE GENOMIC DNA]</scope>
    <source>
        <strain evidence="2 3">DSM 25687</strain>
    </source>
</reference>
<dbReference type="RefSeq" id="WP_133533351.1">
    <property type="nucleotide sequence ID" value="NZ_SNXR01000014.1"/>
</dbReference>
<evidence type="ECO:0000313" key="2">
    <source>
        <dbReference type="EMBL" id="TDP58861.1"/>
    </source>
</evidence>
<keyword evidence="3" id="KW-1185">Reference proteome</keyword>
<name>A0A4R6Q998_9FLAO</name>
<sequence>MQINNFGEKLTPKDSTKENLKKDISEGKVPELPYFIIGQTNLKAHIVQKLEQIDGDRMQTSLFVAPYGNGKTNILKYTKLFFDGNPSVNVIYSRANVDLPDIVLFLLKEIQDQYTDFLIQSILETRDDINLEDLTSNFEDNFKAIEPYTRKLFDKGNDEDAIKRLIYLGTGRLYNKTEFKHFDLEQLTNFNRREVLVLFLNILSVKEKYIIFEIDEVEKFLDRSVLRLNQFLTTYRELFDLFSFIKGHYLITCFTDAKTDKFNFRNINDAFYSRIEPHIQELPNINTKEEIKTLLKNLNELFETGVSAGDIDKYVRILVAKKYNQNRNLFRHATELLKSEQETILLDKNLADRGLTEIFDETKRNLELEGLFKSINQKFFDPLETYLEGNYMLENESKIDRRDYQAFIDNSNKKIHYFILNVETSIETINSKIEDLVLKYEMPIVIYAPIKLELQNSSVSMPMGFEFEIVDFDPEELFVLLNIYRDNFELQDEITEVIGSYTNNNL</sequence>
<evidence type="ECO:0000256" key="1">
    <source>
        <dbReference type="SAM" id="MobiDB-lite"/>
    </source>
</evidence>
<dbReference type="EMBL" id="SNXR01000014">
    <property type="protein sequence ID" value="TDP58861.1"/>
    <property type="molecule type" value="Genomic_DNA"/>
</dbReference>
<dbReference type="InterPro" id="IPR027417">
    <property type="entry name" value="P-loop_NTPase"/>
</dbReference>
<comment type="caution">
    <text evidence="2">The sequence shown here is derived from an EMBL/GenBank/DDBJ whole genome shotgun (WGS) entry which is preliminary data.</text>
</comment>
<dbReference type="OrthoDB" id="1333608at2"/>
<proteinExistence type="predicted"/>
<dbReference type="Proteomes" id="UP000295260">
    <property type="component" value="Unassembled WGS sequence"/>
</dbReference>
<feature type="region of interest" description="Disordered" evidence="1">
    <location>
        <begin position="1"/>
        <end position="22"/>
    </location>
</feature>
<dbReference type="AlphaFoldDB" id="A0A4R6Q998"/>
<feature type="compositionally biased region" description="Basic and acidic residues" evidence="1">
    <location>
        <begin position="10"/>
        <end position="22"/>
    </location>
</feature>
<accession>A0A4R6Q998</accession>
<evidence type="ECO:0000313" key="3">
    <source>
        <dbReference type="Proteomes" id="UP000295260"/>
    </source>
</evidence>
<protein>
    <submittedName>
        <fullName evidence="2">Uncharacterized protein</fullName>
    </submittedName>
</protein>
<organism evidence="2 3">
    <name type="scientific">Flavobacterium dankookense</name>
    <dbReference type="NCBI Taxonomy" id="706186"/>
    <lineage>
        <taxon>Bacteria</taxon>
        <taxon>Pseudomonadati</taxon>
        <taxon>Bacteroidota</taxon>
        <taxon>Flavobacteriia</taxon>
        <taxon>Flavobacteriales</taxon>
        <taxon>Flavobacteriaceae</taxon>
        <taxon>Flavobacterium</taxon>
    </lineage>
</organism>